<dbReference type="InterPro" id="IPR041954">
    <property type="entry name" value="CT_DMSOR/BSOR/TMAOR"/>
</dbReference>
<dbReference type="RefSeq" id="WP_388008375.1">
    <property type="nucleotide sequence ID" value="NZ_JBHUEE010000007.1"/>
</dbReference>
<dbReference type="Proteomes" id="UP001597277">
    <property type="component" value="Unassembled WGS sequence"/>
</dbReference>
<accession>A0ABW4LA93</accession>
<keyword evidence="4" id="KW-0479">Metal-binding</keyword>
<feature type="region of interest" description="Disordered" evidence="7">
    <location>
        <begin position="759"/>
        <end position="782"/>
    </location>
</feature>
<evidence type="ECO:0000313" key="11">
    <source>
        <dbReference type="EMBL" id="MFD1718991.1"/>
    </source>
</evidence>
<keyword evidence="6" id="KW-0560">Oxidoreductase</keyword>
<evidence type="ECO:0000256" key="2">
    <source>
        <dbReference type="ARBA" id="ARBA00010312"/>
    </source>
</evidence>
<sequence length="782" mass="84887">MRPVTVPHTSHWGSFEAQVVHDAVVGLIPDEHDPEPTPVLRGVADALEADVRVRRPAVRESWLAGAVDGGERRPERRGGEPFVEVSWERALDLVAGELQRVREQHGNAAIFGGSYGWSSAGRFHHAKTQLHRFLTCFGGFTDQISNYSFGAAAAILPHVLGTASAASGELTSWDVLAEHTELFVLFGGIPLKNAQVESGGLSRHSTRGWLKTLKTRGTRFVAVTPQRDDAPEFLGAEWIAPRPNTDTAIMLGLAHTLFAEGLYDEDFLQRYCTGWDRFRRYLTGEDDGVAKTAAWAGAIADVDPAVIRSLAREMAVHRTMISVSWSLQRADHGEQPYWAAIALAALLGQIGLPGGGFGFAYGATGTKGNARYPFPAPVLPVGTNPVTGAIPAARIVDMLVSPGADYEFNGETRTYPDTRLVYWAGGNPFHHHQDLNRLIRAWQRPETVVVHEAFWTATARHADIVLPATTTLERHDIGAASHDGRIVAMKQAVPPRGEARNDVDIFTGLAERLGIAAEYTQGRDEMDWIRHLYETTRASAAEHGYHLPEFERFWADGSVEVPTGSHVLLGAFRDDPEANRLVTPSGRIELFSETIDAFGYDDCPGHPAWLEPSEWLGGASAERFGLHLLSNQPSARLHSQLDMAAASRDTKIAGREPCRLNPADAAARGIRDGDVVRIYNDRGSCLAGAVLSDALRRGVIHLPTGAWYQPAAPSGRGEPHALEIHGNPNVLTRDAGTSRLGQGAAAQTALVEVERYAQPAPEVSVTSEPPNLTEDGAGVETR</sequence>
<feature type="domain" description="Molybdopterin oxidoreductase N-terminal" evidence="10">
    <location>
        <begin position="8"/>
        <end position="46"/>
    </location>
</feature>
<comment type="similarity">
    <text evidence="2">Belongs to the prokaryotic molybdopterin-containing oxidoreductase family.</text>
</comment>
<dbReference type="Gene3D" id="3.90.55.10">
    <property type="entry name" value="Dimethylsulfoxide Reductase, domain 3"/>
    <property type="match status" value="1"/>
</dbReference>
<dbReference type="CDD" id="cd02769">
    <property type="entry name" value="MopB_DMSOR-BSOR-TMAOR"/>
    <property type="match status" value="1"/>
</dbReference>
<evidence type="ECO:0000256" key="3">
    <source>
        <dbReference type="ARBA" id="ARBA00022505"/>
    </source>
</evidence>
<feature type="domain" description="Molybdopterin dinucleotide-binding" evidence="9">
    <location>
        <begin position="626"/>
        <end position="748"/>
    </location>
</feature>
<dbReference type="PROSITE" id="PS00490">
    <property type="entry name" value="MOLYBDOPTERIN_PROK_2"/>
    <property type="match status" value="1"/>
</dbReference>
<organism evidence="11 12">
    <name type="scientific">Georgenia deserti</name>
    <dbReference type="NCBI Taxonomy" id="2093781"/>
    <lineage>
        <taxon>Bacteria</taxon>
        <taxon>Bacillati</taxon>
        <taxon>Actinomycetota</taxon>
        <taxon>Actinomycetes</taxon>
        <taxon>Micrococcales</taxon>
        <taxon>Bogoriellaceae</taxon>
        <taxon>Georgenia</taxon>
    </lineage>
</organism>
<evidence type="ECO:0000256" key="6">
    <source>
        <dbReference type="ARBA" id="ARBA00023002"/>
    </source>
</evidence>
<dbReference type="Gene3D" id="3.40.228.10">
    <property type="entry name" value="Dimethylsulfoxide Reductase, domain 2"/>
    <property type="match status" value="1"/>
</dbReference>
<keyword evidence="12" id="KW-1185">Reference proteome</keyword>
<dbReference type="PROSITE" id="PS00932">
    <property type="entry name" value="MOLYBDOPTERIN_PROK_3"/>
    <property type="match status" value="1"/>
</dbReference>
<comment type="caution">
    <text evidence="11">The sequence shown here is derived from an EMBL/GenBank/DDBJ whole genome shotgun (WGS) entry which is preliminary data.</text>
</comment>
<gene>
    <name evidence="11" type="ORF">ACFSE6_14180</name>
</gene>
<evidence type="ECO:0000256" key="1">
    <source>
        <dbReference type="ARBA" id="ARBA00001942"/>
    </source>
</evidence>
<dbReference type="Pfam" id="PF18364">
    <property type="entry name" value="Molybdopterin_N"/>
    <property type="match status" value="1"/>
</dbReference>
<protein>
    <submittedName>
        <fullName evidence="11">Molybdopterin-dependent oxidoreductase</fullName>
    </submittedName>
</protein>
<dbReference type="SUPFAM" id="SSF53706">
    <property type="entry name" value="Formate dehydrogenase/DMSO reductase, domains 1-3"/>
    <property type="match status" value="1"/>
</dbReference>
<dbReference type="SUPFAM" id="SSF50692">
    <property type="entry name" value="ADC-like"/>
    <property type="match status" value="1"/>
</dbReference>
<dbReference type="Gene3D" id="3.40.50.740">
    <property type="match status" value="1"/>
</dbReference>
<dbReference type="PANTHER" id="PTHR43742:SF10">
    <property type="entry name" value="TRIMETHYLAMINE-N-OXIDE REDUCTASE 2"/>
    <property type="match status" value="1"/>
</dbReference>
<dbReference type="InterPro" id="IPR006655">
    <property type="entry name" value="Mopterin_OxRdtase_prok_CS"/>
</dbReference>
<dbReference type="InterPro" id="IPR006657">
    <property type="entry name" value="MoPterin_dinucl-bd_dom"/>
</dbReference>
<evidence type="ECO:0000256" key="7">
    <source>
        <dbReference type="SAM" id="MobiDB-lite"/>
    </source>
</evidence>
<dbReference type="Pfam" id="PF01568">
    <property type="entry name" value="Molydop_binding"/>
    <property type="match status" value="1"/>
</dbReference>
<dbReference type="CDD" id="cd02793">
    <property type="entry name" value="MopB_CT_DMSOR-BSOR-TMAOR"/>
    <property type="match status" value="1"/>
</dbReference>
<reference evidence="12" key="1">
    <citation type="journal article" date="2019" name="Int. J. Syst. Evol. Microbiol.">
        <title>The Global Catalogue of Microorganisms (GCM) 10K type strain sequencing project: providing services to taxonomists for standard genome sequencing and annotation.</title>
        <authorList>
            <consortium name="The Broad Institute Genomics Platform"/>
            <consortium name="The Broad Institute Genome Sequencing Center for Infectious Disease"/>
            <person name="Wu L."/>
            <person name="Ma J."/>
        </authorList>
    </citation>
    <scope>NUCLEOTIDE SEQUENCE [LARGE SCALE GENOMIC DNA]</scope>
    <source>
        <strain evidence="12">JCM 17130</strain>
    </source>
</reference>
<evidence type="ECO:0000313" key="12">
    <source>
        <dbReference type="Proteomes" id="UP001597277"/>
    </source>
</evidence>
<evidence type="ECO:0000259" key="8">
    <source>
        <dbReference type="Pfam" id="PF00384"/>
    </source>
</evidence>
<dbReference type="EMBL" id="JBHUEE010000007">
    <property type="protein sequence ID" value="MFD1718991.1"/>
    <property type="molecule type" value="Genomic_DNA"/>
</dbReference>
<keyword evidence="5" id="KW-0574">Periplasm</keyword>
<dbReference type="InterPro" id="IPR006656">
    <property type="entry name" value="Mopterin_OxRdtase"/>
</dbReference>
<dbReference type="InterPro" id="IPR050612">
    <property type="entry name" value="Prok_Mopterin_Oxidored"/>
</dbReference>
<dbReference type="Pfam" id="PF00384">
    <property type="entry name" value="Molybdopterin"/>
    <property type="match status" value="1"/>
</dbReference>
<evidence type="ECO:0000259" key="10">
    <source>
        <dbReference type="Pfam" id="PF18364"/>
    </source>
</evidence>
<dbReference type="InterPro" id="IPR009010">
    <property type="entry name" value="Asp_de-COase-like_dom_sf"/>
</dbReference>
<evidence type="ECO:0000256" key="4">
    <source>
        <dbReference type="ARBA" id="ARBA00022723"/>
    </source>
</evidence>
<dbReference type="Gene3D" id="2.40.40.20">
    <property type="match status" value="1"/>
</dbReference>
<comment type="cofactor">
    <cofactor evidence="1">
        <name>Mo-bis(molybdopterin guanine dinucleotide)</name>
        <dbReference type="ChEBI" id="CHEBI:60539"/>
    </cofactor>
</comment>
<evidence type="ECO:0000256" key="5">
    <source>
        <dbReference type="ARBA" id="ARBA00022764"/>
    </source>
</evidence>
<feature type="domain" description="Molybdopterin oxidoreductase" evidence="8">
    <location>
        <begin position="52"/>
        <end position="512"/>
    </location>
</feature>
<name>A0ABW4LA93_9MICO</name>
<keyword evidence="3" id="KW-0500">Molybdenum</keyword>
<dbReference type="PANTHER" id="PTHR43742">
    <property type="entry name" value="TRIMETHYLAMINE-N-OXIDE REDUCTASE"/>
    <property type="match status" value="1"/>
</dbReference>
<dbReference type="InterPro" id="IPR041460">
    <property type="entry name" value="Molybdopterin_N"/>
</dbReference>
<evidence type="ECO:0000259" key="9">
    <source>
        <dbReference type="Pfam" id="PF01568"/>
    </source>
</evidence>
<proteinExistence type="inferred from homology"/>